<dbReference type="InterPro" id="IPR008929">
    <property type="entry name" value="Chondroitin_lyas"/>
</dbReference>
<keyword evidence="2 4" id="KW-0456">Lyase</keyword>
<dbReference type="EMBL" id="BLAL01000004">
    <property type="protein sequence ID" value="GES72616.1"/>
    <property type="molecule type" value="Genomic_DNA"/>
</dbReference>
<dbReference type="GO" id="GO:0016829">
    <property type="term" value="F:lyase activity"/>
    <property type="evidence" value="ECO:0007669"/>
    <property type="project" value="UniProtKB-KW"/>
</dbReference>
<feature type="domain" description="Alginate lyase" evidence="3">
    <location>
        <begin position="3"/>
        <end position="73"/>
    </location>
</feature>
<organism evidence="4 5">
    <name type="scientific">Rhizophagus clarus</name>
    <dbReference type="NCBI Taxonomy" id="94130"/>
    <lineage>
        <taxon>Eukaryota</taxon>
        <taxon>Fungi</taxon>
        <taxon>Fungi incertae sedis</taxon>
        <taxon>Mucoromycota</taxon>
        <taxon>Glomeromycotina</taxon>
        <taxon>Glomeromycetes</taxon>
        <taxon>Glomerales</taxon>
        <taxon>Glomeraceae</taxon>
        <taxon>Rhizophagus</taxon>
    </lineage>
</organism>
<evidence type="ECO:0000256" key="2">
    <source>
        <dbReference type="ARBA" id="ARBA00023239"/>
    </source>
</evidence>
<dbReference type="OrthoDB" id="63533at2759"/>
<sequence length="113" mass="13170">MKSELGKNESNAKNNYATFYIAQLAIYLNFTKRTKDANDLIEKFANTTFKDMILESGKQPKESNRRKPYYYHTEDKTVLLLALYKVRDYYGDKFGVYADTMIKLLKEIAGDSK</sequence>
<gene>
    <name evidence="4" type="ORF">RCL2_000017600</name>
</gene>
<comment type="caution">
    <text evidence="4">The sequence shown here is derived from an EMBL/GenBank/DDBJ whole genome shotgun (WGS) entry which is preliminary data.</text>
</comment>
<name>A0A8H3KTC4_9GLOM</name>
<evidence type="ECO:0000313" key="5">
    <source>
        <dbReference type="Proteomes" id="UP000615446"/>
    </source>
</evidence>
<dbReference type="InterPro" id="IPR008397">
    <property type="entry name" value="Alginate_lyase_dom"/>
</dbReference>
<evidence type="ECO:0000313" key="4">
    <source>
        <dbReference type="EMBL" id="GES72616.1"/>
    </source>
</evidence>
<dbReference type="GO" id="GO:0042597">
    <property type="term" value="C:periplasmic space"/>
    <property type="evidence" value="ECO:0007669"/>
    <property type="project" value="InterPro"/>
</dbReference>
<accession>A0A8H3KTC4</accession>
<keyword evidence="1" id="KW-0732">Signal</keyword>
<evidence type="ECO:0000259" key="3">
    <source>
        <dbReference type="Pfam" id="PF05426"/>
    </source>
</evidence>
<proteinExistence type="predicted"/>
<dbReference type="Proteomes" id="UP000615446">
    <property type="component" value="Unassembled WGS sequence"/>
</dbReference>
<dbReference type="AlphaFoldDB" id="A0A8H3KTC4"/>
<protein>
    <submittedName>
        <fullName evidence="4">Alginate lyase family protein</fullName>
    </submittedName>
</protein>
<reference evidence="4" key="1">
    <citation type="submission" date="2019-10" db="EMBL/GenBank/DDBJ databases">
        <title>Conservation and host-specific expression of non-tandemly repeated heterogenous ribosome RNA gene in arbuscular mycorrhizal fungi.</title>
        <authorList>
            <person name="Maeda T."/>
            <person name="Kobayashi Y."/>
            <person name="Nakagawa T."/>
            <person name="Ezawa T."/>
            <person name="Yamaguchi K."/>
            <person name="Bino T."/>
            <person name="Nishimoto Y."/>
            <person name="Shigenobu S."/>
            <person name="Kawaguchi M."/>
        </authorList>
    </citation>
    <scope>NUCLEOTIDE SEQUENCE</scope>
    <source>
        <strain evidence="4">HR1</strain>
    </source>
</reference>
<evidence type="ECO:0000256" key="1">
    <source>
        <dbReference type="ARBA" id="ARBA00022729"/>
    </source>
</evidence>
<dbReference type="SUPFAM" id="SSF48230">
    <property type="entry name" value="Chondroitin AC/alginate lyase"/>
    <property type="match status" value="1"/>
</dbReference>
<dbReference type="Pfam" id="PF05426">
    <property type="entry name" value="Alginate_lyase"/>
    <property type="match status" value="1"/>
</dbReference>
<dbReference type="Gene3D" id="1.50.10.100">
    <property type="entry name" value="Chondroitin AC/alginate lyase"/>
    <property type="match status" value="1"/>
</dbReference>